<feature type="compositionally biased region" description="Acidic residues" evidence="1">
    <location>
        <begin position="165"/>
        <end position="178"/>
    </location>
</feature>
<name>A0A6P8YSH4_DROAB</name>
<keyword evidence="2" id="KW-1185">Reference proteome</keyword>
<accession>A0A6P8YSH4</accession>
<reference evidence="3" key="1">
    <citation type="submission" date="2025-08" db="UniProtKB">
        <authorList>
            <consortium name="RefSeq"/>
        </authorList>
    </citation>
    <scope>IDENTIFICATION</scope>
    <source>
        <strain evidence="3">15112-1751.03</strain>
        <tissue evidence="3">Whole Adult</tissue>
    </source>
</reference>
<gene>
    <name evidence="3" type="primary">LOC117570964</name>
</gene>
<proteinExistence type="predicted"/>
<dbReference type="RefSeq" id="XP_034108797.1">
    <property type="nucleotide sequence ID" value="XM_034252906.2"/>
</dbReference>
<evidence type="ECO:0000313" key="2">
    <source>
        <dbReference type="Proteomes" id="UP000515160"/>
    </source>
</evidence>
<organism evidence="2 3">
    <name type="scientific">Drosophila albomicans</name>
    <name type="common">Fruit fly</name>
    <dbReference type="NCBI Taxonomy" id="7291"/>
    <lineage>
        <taxon>Eukaryota</taxon>
        <taxon>Metazoa</taxon>
        <taxon>Ecdysozoa</taxon>
        <taxon>Arthropoda</taxon>
        <taxon>Hexapoda</taxon>
        <taxon>Insecta</taxon>
        <taxon>Pterygota</taxon>
        <taxon>Neoptera</taxon>
        <taxon>Endopterygota</taxon>
        <taxon>Diptera</taxon>
        <taxon>Brachycera</taxon>
        <taxon>Muscomorpha</taxon>
        <taxon>Ephydroidea</taxon>
        <taxon>Drosophilidae</taxon>
        <taxon>Drosophila</taxon>
    </lineage>
</organism>
<dbReference type="AlphaFoldDB" id="A0A6P8YSH4"/>
<protein>
    <submittedName>
        <fullName evidence="3">Uncharacterized protein LOC117570964</fullName>
    </submittedName>
</protein>
<dbReference type="Proteomes" id="UP000515160">
    <property type="component" value="Chromosome 3"/>
</dbReference>
<evidence type="ECO:0000256" key="1">
    <source>
        <dbReference type="SAM" id="MobiDB-lite"/>
    </source>
</evidence>
<feature type="region of interest" description="Disordered" evidence="1">
    <location>
        <begin position="160"/>
        <end position="189"/>
    </location>
</feature>
<evidence type="ECO:0000313" key="3">
    <source>
        <dbReference type="RefSeq" id="XP_034108797.1"/>
    </source>
</evidence>
<dbReference type="GeneID" id="117570964"/>
<sequence>MLYDKSKILYWTHRLSLRPDEIQQLSPEELNCRLQLLEEREQAQELRMAKFKRWQNLCELRWLMYEVQREFNVKHGQAAIGVSIWRILALEQNSLEAELQLDELRGSCQRFPSPMSMMVPECEPDEKLKPLRSMLTGLSSQKNELRTPFTDALYEQERQLREEREFEEESATEEEATEEQMKQVADLQSSSSARSLSSLDLQEDLLDIHLELQNIKRSTARCDWIMDALFASHGEREDLSSQSQPSDIRCYRQQISWQTICDY</sequence>
<dbReference type="OrthoDB" id="7840152at2759"/>